<dbReference type="GO" id="GO:0004519">
    <property type="term" value="F:endonuclease activity"/>
    <property type="evidence" value="ECO:0007669"/>
    <property type="project" value="UniProtKB-KW"/>
</dbReference>
<accession>A0A4R7UQ05</accession>
<proteinExistence type="predicted"/>
<reference evidence="2 3" key="1">
    <citation type="submission" date="2019-03" db="EMBL/GenBank/DDBJ databases">
        <title>Genomic Encyclopedia of Archaeal and Bacterial Type Strains, Phase II (KMG-II): from individual species to whole genera.</title>
        <authorList>
            <person name="Goeker M."/>
        </authorList>
    </citation>
    <scope>NUCLEOTIDE SEQUENCE [LARGE SCALE GENOMIC DNA]</scope>
    <source>
        <strain evidence="2 3">DSM 45499</strain>
    </source>
</reference>
<keyword evidence="2" id="KW-0540">Nuclease</keyword>
<dbReference type="Gene3D" id="3.90.1570.10">
    <property type="entry name" value="tt1808, chain A"/>
    <property type="match status" value="1"/>
</dbReference>
<dbReference type="SUPFAM" id="SSF52980">
    <property type="entry name" value="Restriction endonuclease-like"/>
    <property type="match status" value="1"/>
</dbReference>
<dbReference type="CDD" id="cd06260">
    <property type="entry name" value="DUF820-like"/>
    <property type="match status" value="1"/>
</dbReference>
<dbReference type="Pfam" id="PF05685">
    <property type="entry name" value="Uma2"/>
    <property type="match status" value="1"/>
</dbReference>
<protein>
    <submittedName>
        <fullName evidence="2">Putative restriction endonuclease</fullName>
    </submittedName>
</protein>
<evidence type="ECO:0000313" key="3">
    <source>
        <dbReference type="Proteomes" id="UP000294927"/>
    </source>
</evidence>
<sequence>MTAEAWPDHPLTLEELFELPEDNSRRHELQEGVLVVSQVVREEAVSGAVPRLDADEALLAVEIISPGSQRTDTLVEPVEYAKAGIPYYWLIDLNDPLSLAEYHLPGDFDFQAAPAVTGTFTTTVPFSLQVDLTALPRPRA</sequence>
<dbReference type="RefSeq" id="WP_133909257.1">
    <property type="nucleotide sequence ID" value="NZ_SOCP01000032.1"/>
</dbReference>
<dbReference type="InterPro" id="IPR011335">
    <property type="entry name" value="Restrct_endonuc-II-like"/>
</dbReference>
<keyword evidence="2" id="KW-0255">Endonuclease</keyword>
<name>A0A4R7UQ05_9PSEU</name>
<dbReference type="InterPro" id="IPR008538">
    <property type="entry name" value="Uma2"/>
</dbReference>
<keyword evidence="2" id="KW-0378">Hydrolase</keyword>
<dbReference type="OrthoDB" id="9799703at2"/>
<organism evidence="2 3">
    <name type="scientific">Actinophytocola oryzae</name>
    <dbReference type="NCBI Taxonomy" id="502181"/>
    <lineage>
        <taxon>Bacteria</taxon>
        <taxon>Bacillati</taxon>
        <taxon>Actinomycetota</taxon>
        <taxon>Actinomycetes</taxon>
        <taxon>Pseudonocardiales</taxon>
        <taxon>Pseudonocardiaceae</taxon>
    </lineage>
</organism>
<comment type="caution">
    <text evidence="2">The sequence shown here is derived from an EMBL/GenBank/DDBJ whole genome shotgun (WGS) entry which is preliminary data.</text>
</comment>
<dbReference type="InterPro" id="IPR012296">
    <property type="entry name" value="Nuclease_put_TT1808"/>
</dbReference>
<dbReference type="AlphaFoldDB" id="A0A4R7UQ05"/>
<feature type="domain" description="Putative restriction endonuclease" evidence="1">
    <location>
        <begin position="53"/>
        <end position="96"/>
    </location>
</feature>
<keyword evidence="3" id="KW-1185">Reference proteome</keyword>
<gene>
    <name evidence="2" type="ORF">CLV71_13237</name>
</gene>
<dbReference type="Proteomes" id="UP000294927">
    <property type="component" value="Unassembled WGS sequence"/>
</dbReference>
<evidence type="ECO:0000313" key="2">
    <source>
        <dbReference type="EMBL" id="TDV36059.1"/>
    </source>
</evidence>
<dbReference type="EMBL" id="SOCP01000032">
    <property type="protein sequence ID" value="TDV36059.1"/>
    <property type="molecule type" value="Genomic_DNA"/>
</dbReference>
<evidence type="ECO:0000259" key="1">
    <source>
        <dbReference type="Pfam" id="PF05685"/>
    </source>
</evidence>